<keyword evidence="4 12" id="KW-0812">Transmembrane</keyword>
<keyword evidence="6 12" id="KW-0915">Sodium</keyword>
<dbReference type="HAMAP" id="MF_00454">
    <property type="entry name" value="FluC"/>
    <property type="match status" value="1"/>
</dbReference>
<evidence type="ECO:0000256" key="2">
    <source>
        <dbReference type="ARBA" id="ARBA00022475"/>
    </source>
</evidence>
<gene>
    <name evidence="12" type="primary">fluC</name>
    <name evidence="12" type="synonym">crcB</name>
    <name evidence="13" type="ORF">J0H12_03005</name>
</gene>
<evidence type="ECO:0000256" key="8">
    <source>
        <dbReference type="ARBA" id="ARBA00023136"/>
    </source>
</evidence>
<feature type="binding site" evidence="12">
    <location>
        <position position="78"/>
    </location>
    <ligand>
        <name>Na(+)</name>
        <dbReference type="ChEBI" id="CHEBI:29101"/>
        <note>structural</note>
    </ligand>
</feature>
<comment type="function">
    <text evidence="12">Fluoride-specific ion channel. Important for reducing fluoride concentration in the cell, thus reducing its toxicity.</text>
</comment>
<feature type="binding site" evidence="12">
    <location>
        <position position="81"/>
    </location>
    <ligand>
        <name>Na(+)</name>
        <dbReference type="ChEBI" id="CHEBI:29101"/>
        <note>structural</note>
    </ligand>
</feature>
<evidence type="ECO:0000313" key="14">
    <source>
        <dbReference type="Proteomes" id="UP000664414"/>
    </source>
</evidence>
<evidence type="ECO:0000256" key="11">
    <source>
        <dbReference type="ARBA" id="ARBA00035585"/>
    </source>
</evidence>
<dbReference type="Pfam" id="PF02537">
    <property type="entry name" value="CRCB"/>
    <property type="match status" value="1"/>
</dbReference>
<dbReference type="GO" id="GO:0140114">
    <property type="term" value="P:cellular detoxification of fluoride"/>
    <property type="evidence" value="ECO:0007669"/>
    <property type="project" value="UniProtKB-UniRule"/>
</dbReference>
<evidence type="ECO:0000256" key="7">
    <source>
        <dbReference type="ARBA" id="ARBA00023065"/>
    </source>
</evidence>
<keyword evidence="2 12" id="KW-1003">Cell membrane</keyword>
<sequence>MIKLSVIVAVGIGGAFGAILRTILCRHLPTFFLTYFPAPIFLVNIFGCFLMGVLIELMASYWTPNNLLKEFVTTGFLGGFTTFSAFSLEYALIVERGLNIWALIYASVTFIGVITAFFAGLKIVKFILNF</sequence>
<keyword evidence="3" id="KW-0997">Cell inner membrane</keyword>
<evidence type="ECO:0000313" key="13">
    <source>
        <dbReference type="EMBL" id="MBN9412881.1"/>
    </source>
</evidence>
<dbReference type="AlphaFoldDB" id="A0A8J7TUL2"/>
<feature type="transmembrane region" description="Helical" evidence="12">
    <location>
        <begin position="41"/>
        <end position="59"/>
    </location>
</feature>
<keyword evidence="9 12" id="KW-0407">Ion channel</keyword>
<dbReference type="GO" id="GO:0062054">
    <property type="term" value="F:fluoride channel activity"/>
    <property type="evidence" value="ECO:0007669"/>
    <property type="project" value="UniProtKB-UniRule"/>
</dbReference>
<proteinExistence type="inferred from homology"/>
<comment type="catalytic activity">
    <reaction evidence="11">
        <text>fluoride(in) = fluoride(out)</text>
        <dbReference type="Rhea" id="RHEA:76159"/>
        <dbReference type="ChEBI" id="CHEBI:17051"/>
    </reaction>
    <physiologicalReaction direction="left-to-right" evidence="11">
        <dbReference type="Rhea" id="RHEA:76160"/>
    </physiologicalReaction>
</comment>
<keyword evidence="8 12" id="KW-0472">Membrane</keyword>
<accession>A0A8J7TUL2</accession>
<comment type="similarity">
    <text evidence="10 12">Belongs to the fluoride channel Fluc/FEX (TC 1.A.43) family.</text>
</comment>
<evidence type="ECO:0000256" key="5">
    <source>
        <dbReference type="ARBA" id="ARBA00022989"/>
    </source>
</evidence>
<keyword evidence="7 12" id="KW-0406">Ion transport</keyword>
<feature type="transmembrane region" description="Helical" evidence="12">
    <location>
        <begin position="71"/>
        <end position="94"/>
    </location>
</feature>
<dbReference type="GO" id="GO:0046872">
    <property type="term" value="F:metal ion binding"/>
    <property type="evidence" value="ECO:0007669"/>
    <property type="project" value="UniProtKB-KW"/>
</dbReference>
<dbReference type="PANTHER" id="PTHR28259:SF1">
    <property type="entry name" value="FLUORIDE EXPORT PROTEIN 1-RELATED"/>
    <property type="match status" value="1"/>
</dbReference>
<dbReference type="Proteomes" id="UP000664414">
    <property type="component" value="Unassembled WGS sequence"/>
</dbReference>
<evidence type="ECO:0000256" key="12">
    <source>
        <dbReference type="HAMAP-Rule" id="MF_00454"/>
    </source>
</evidence>
<protein>
    <recommendedName>
        <fullName evidence="12">Fluoride-specific ion channel FluC</fullName>
    </recommendedName>
</protein>
<evidence type="ECO:0000256" key="4">
    <source>
        <dbReference type="ARBA" id="ARBA00022692"/>
    </source>
</evidence>
<feature type="transmembrane region" description="Helical" evidence="12">
    <location>
        <begin position="100"/>
        <end position="121"/>
    </location>
</feature>
<organism evidence="13 14">
    <name type="scientific">Candidatus Paracaedimonas acanthamoebae</name>
    <dbReference type="NCBI Taxonomy" id="244581"/>
    <lineage>
        <taxon>Bacteria</taxon>
        <taxon>Pseudomonadati</taxon>
        <taxon>Pseudomonadota</taxon>
        <taxon>Alphaproteobacteria</taxon>
        <taxon>Holosporales</taxon>
        <taxon>Caedimonadaceae</taxon>
        <taxon>Candidatus Paracaedimonas</taxon>
    </lineage>
</organism>
<keyword evidence="5 12" id="KW-1133">Transmembrane helix</keyword>
<dbReference type="EMBL" id="JAFKGL010000014">
    <property type="protein sequence ID" value="MBN9412881.1"/>
    <property type="molecule type" value="Genomic_DNA"/>
</dbReference>
<name>A0A8J7TUL2_9PROT</name>
<keyword evidence="12" id="KW-0479">Metal-binding</keyword>
<evidence type="ECO:0000256" key="3">
    <source>
        <dbReference type="ARBA" id="ARBA00022519"/>
    </source>
</evidence>
<dbReference type="InterPro" id="IPR003691">
    <property type="entry name" value="FluC"/>
</dbReference>
<comment type="subcellular location">
    <subcellularLocation>
        <location evidence="1 12">Cell membrane</location>
        <topology evidence="1 12">Multi-pass membrane protein</topology>
    </subcellularLocation>
</comment>
<comment type="caution">
    <text evidence="13">The sequence shown here is derived from an EMBL/GenBank/DDBJ whole genome shotgun (WGS) entry which is preliminary data.</text>
</comment>
<evidence type="ECO:0000256" key="9">
    <source>
        <dbReference type="ARBA" id="ARBA00023303"/>
    </source>
</evidence>
<evidence type="ECO:0000256" key="10">
    <source>
        <dbReference type="ARBA" id="ARBA00035120"/>
    </source>
</evidence>
<evidence type="ECO:0000256" key="6">
    <source>
        <dbReference type="ARBA" id="ARBA00023053"/>
    </source>
</evidence>
<dbReference type="PANTHER" id="PTHR28259">
    <property type="entry name" value="FLUORIDE EXPORT PROTEIN 1-RELATED"/>
    <property type="match status" value="1"/>
</dbReference>
<dbReference type="GO" id="GO:0005886">
    <property type="term" value="C:plasma membrane"/>
    <property type="evidence" value="ECO:0007669"/>
    <property type="project" value="UniProtKB-SubCell"/>
</dbReference>
<keyword evidence="12" id="KW-0813">Transport</keyword>
<reference evidence="13" key="1">
    <citation type="submission" date="2021-02" db="EMBL/GenBank/DDBJ databases">
        <title>Thiocyanate and organic carbon inputs drive convergent selection for specific autotrophic Afipia and Thiobacillus strains within complex microbiomes.</title>
        <authorList>
            <person name="Huddy R.J."/>
            <person name="Sachdeva R."/>
            <person name="Kadzinga F."/>
            <person name="Kantor R.S."/>
            <person name="Harrison S.T.L."/>
            <person name="Banfield J.F."/>
        </authorList>
    </citation>
    <scope>NUCLEOTIDE SEQUENCE</scope>
    <source>
        <strain evidence="13">SCN18_10_11_15_R4_P_38_20</strain>
    </source>
</reference>
<evidence type="ECO:0000256" key="1">
    <source>
        <dbReference type="ARBA" id="ARBA00004651"/>
    </source>
</evidence>
<comment type="activity regulation">
    <text evidence="12">Na(+) is not transported, but it plays an essential structural role and its presence is essential for fluoride channel function.</text>
</comment>